<reference evidence="2 3" key="1">
    <citation type="submission" date="2019-03" db="EMBL/GenBank/DDBJ databases">
        <title>First draft genome of Liparis tanakae, snailfish: a comprehensive survey of snailfish specific genes.</title>
        <authorList>
            <person name="Kim W."/>
            <person name="Song I."/>
            <person name="Jeong J.-H."/>
            <person name="Kim D."/>
            <person name="Kim S."/>
            <person name="Ryu S."/>
            <person name="Song J.Y."/>
            <person name="Lee S.K."/>
        </authorList>
    </citation>
    <scope>NUCLEOTIDE SEQUENCE [LARGE SCALE GENOMIC DNA]</scope>
    <source>
        <tissue evidence="2">Muscle</tissue>
    </source>
</reference>
<protein>
    <submittedName>
        <fullName evidence="2">Uncharacterized protein</fullName>
    </submittedName>
</protein>
<accession>A0A4Z2FSK6</accession>
<evidence type="ECO:0000313" key="2">
    <source>
        <dbReference type="EMBL" id="TNN43860.1"/>
    </source>
</evidence>
<feature type="region of interest" description="Disordered" evidence="1">
    <location>
        <begin position="1"/>
        <end position="37"/>
    </location>
</feature>
<dbReference type="EMBL" id="SRLO01000941">
    <property type="protein sequence ID" value="TNN43860.1"/>
    <property type="molecule type" value="Genomic_DNA"/>
</dbReference>
<evidence type="ECO:0000256" key="1">
    <source>
        <dbReference type="SAM" id="MobiDB-lite"/>
    </source>
</evidence>
<comment type="caution">
    <text evidence="2">The sequence shown here is derived from an EMBL/GenBank/DDBJ whole genome shotgun (WGS) entry which is preliminary data.</text>
</comment>
<dbReference type="Proteomes" id="UP000314294">
    <property type="component" value="Unassembled WGS sequence"/>
</dbReference>
<name>A0A4Z2FSK6_9TELE</name>
<proteinExistence type="predicted"/>
<gene>
    <name evidence="2" type="ORF">EYF80_045954</name>
</gene>
<organism evidence="2 3">
    <name type="scientific">Liparis tanakae</name>
    <name type="common">Tanaka's snailfish</name>
    <dbReference type="NCBI Taxonomy" id="230148"/>
    <lineage>
        <taxon>Eukaryota</taxon>
        <taxon>Metazoa</taxon>
        <taxon>Chordata</taxon>
        <taxon>Craniata</taxon>
        <taxon>Vertebrata</taxon>
        <taxon>Euteleostomi</taxon>
        <taxon>Actinopterygii</taxon>
        <taxon>Neopterygii</taxon>
        <taxon>Teleostei</taxon>
        <taxon>Neoteleostei</taxon>
        <taxon>Acanthomorphata</taxon>
        <taxon>Eupercaria</taxon>
        <taxon>Perciformes</taxon>
        <taxon>Cottioidei</taxon>
        <taxon>Cottales</taxon>
        <taxon>Liparidae</taxon>
        <taxon>Liparis</taxon>
    </lineage>
</organism>
<evidence type="ECO:0000313" key="3">
    <source>
        <dbReference type="Proteomes" id="UP000314294"/>
    </source>
</evidence>
<keyword evidence="3" id="KW-1185">Reference proteome</keyword>
<sequence>MQSAALPLTRLSSVTGDSDDSEVSPTQRHSPRGYPTPTFCETGGIMGNMTQSSLQYMCSGAKNSTLHSR</sequence>
<dbReference type="AlphaFoldDB" id="A0A4Z2FSK6"/>